<dbReference type="InParanoid" id="D6Z463"/>
<dbReference type="HOGENOM" id="CLU_2842575_0_0_7"/>
<dbReference type="EMBL" id="CP001940">
    <property type="protein sequence ID" value="ADH86338.1"/>
    <property type="molecule type" value="Genomic_DNA"/>
</dbReference>
<dbReference type="RefSeq" id="WP_013163865.1">
    <property type="nucleotide sequence ID" value="NC_014216.1"/>
</dbReference>
<proteinExistence type="predicted"/>
<dbReference type="AlphaFoldDB" id="D6Z463"/>
<keyword evidence="3" id="KW-1185">Reference proteome</keyword>
<evidence type="ECO:0000256" key="1">
    <source>
        <dbReference type="SAM" id="Phobius"/>
    </source>
</evidence>
<organism evidence="2 3">
    <name type="scientific">Desulfurivibrio alkaliphilus (strain DSM 19089 / UNIQEM U267 / AHT2)</name>
    <dbReference type="NCBI Taxonomy" id="589865"/>
    <lineage>
        <taxon>Bacteria</taxon>
        <taxon>Pseudomonadati</taxon>
        <taxon>Thermodesulfobacteriota</taxon>
        <taxon>Desulfobulbia</taxon>
        <taxon>Desulfobulbales</taxon>
        <taxon>Desulfobulbaceae</taxon>
        <taxon>Desulfurivibrio</taxon>
    </lineage>
</organism>
<dbReference type="Proteomes" id="UP000001508">
    <property type="component" value="Chromosome"/>
</dbReference>
<gene>
    <name evidence="2" type="ordered locus">DaAHT2_1645</name>
</gene>
<protein>
    <submittedName>
        <fullName evidence="2">Uncharacterized protein</fullName>
    </submittedName>
</protein>
<reference evidence="3" key="1">
    <citation type="submission" date="2010-02" db="EMBL/GenBank/DDBJ databases">
        <title>Complete sequence of Desulfurivibrio alkaliphilus AHT2.</title>
        <authorList>
            <consortium name="US DOE Joint Genome Institute"/>
            <person name="Pitluck S."/>
            <person name="Chertkov O."/>
            <person name="Detter J.C."/>
            <person name="Han C."/>
            <person name="Tapia R."/>
            <person name="Larimer F."/>
            <person name="Land M."/>
            <person name="Hauser L."/>
            <person name="Kyrpides N."/>
            <person name="Mikhailova N."/>
            <person name="Sorokin D.Y."/>
            <person name="Muyzer G."/>
            <person name="Woyke T."/>
        </authorList>
    </citation>
    <scope>NUCLEOTIDE SEQUENCE [LARGE SCALE GENOMIC DNA]</scope>
    <source>
        <strain evidence="3">DSM 19089 / UNIQEM U267 / AHT2</strain>
    </source>
</reference>
<name>D6Z463_DESAT</name>
<keyword evidence="1" id="KW-0472">Membrane</keyword>
<dbReference type="KEGG" id="dak:DaAHT2_1645"/>
<evidence type="ECO:0000313" key="3">
    <source>
        <dbReference type="Proteomes" id="UP000001508"/>
    </source>
</evidence>
<evidence type="ECO:0000313" key="2">
    <source>
        <dbReference type="EMBL" id="ADH86338.1"/>
    </source>
</evidence>
<dbReference type="STRING" id="589865.DaAHT2_1645"/>
<sequence>MNRTLALVLLILMAVVLLHSLYSFYHGRFGEAMVMYPLLVVCYLVFLGRGKWKLNREDDDRPPQS</sequence>
<keyword evidence="1" id="KW-1133">Transmembrane helix</keyword>
<accession>D6Z463</accession>
<keyword evidence="1" id="KW-0812">Transmembrane</keyword>
<feature type="transmembrane region" description="Helical" evidence="1">
    <location>
        <begin position="33"/>
        <end position="52"/>
    </location>
</feature>